<feature type="region of interest" description="Disordered" evidence="1">
    <location>
        <begin position="1"/>
        <end position="44"/>
    </location>
</feature>
<evidence type="ECO:0000313" key="2">
    <source>
        <dbReference type="EMBL" id="KAK3214163.1"/>
    </source>
</evidence>
<dbReference type="AlphaFoldDB" id="A0AAN6RIZ1"/>
<gene>
    <name evidence="2" type="ORF">GRF29_28g2259471</name>
</gene>
<evidence type="ECO:0000256" key="1">
    <source>
        <dbReference type="SAM" id="MobiDB-lite"/>
    </source>
</evidence>
<dbReference type="Proteomes" id="UP001280581">
    <property type="component" value="Unassembled WGS sequence"/>
</dbReference>
<keyword evidence="3" id="KW-1185">Reference proteome</keyword>
<reference evidence="2 3" key="1">
    <citation type="submission" date="2021-02" db="EMBL/GenBank/DDBJ databases">
        <title>Genome assembly of Pseudopithomyces chartarum.</title>
        <authorList>
            <person name="Jauregui R."/>
            <person name="Singh J."/>
            <person name="Voisey C."/>
        </authorList>
    </citation>
    <scope>NUCLEOTIDE SEQUENCE [LARGE SCALE GENOMIC DNA]</scope>
    <source>
        <strain evidence="2 3">AGR01</strain>
    </source>
</reference>
<accession>A0AAN6RIZ1</accession>
<comment type="caution">
    <text evidence="2">The sequence shown here is derived from an EMBL/GenBank/DDBJ whole genome shotgun (WGS) entry which is preliminary data.</text>
</comment>
<name>A0AAN6RIZ1_9PLEO</name>
<proteinExistence type="predicted"/>
<organism evidence="2 3">
    <name type="scientific">Pseudopithomyces chartarum</name>
    <dbReference type="NCBI Taxonomy" id="1892770"/>
    <lineage>
        <taxon>Eukaryota</taxon>
        <taxon>Fungi</taxon>
        <taxon>Dikarya</taxon>
        <taxon>Ascomycota</taxon>
        <taxon>Pezizomycotina</taxon>
        <taxon>Dothideomycetes</taxon>
        <taxon>Pleosporomycetidae</taxon>
        <taxon>Pleosporales</taxon>
        <taxon>Massarineae</taxon>
        <taxon>Didymosphaeriaceae</taxon>
        <taxon>Pseudopithomyces</taxon>
    </lineage>
</organism>
<evidence type="ECO:0000313" key="3">
    <source>
        <dbReference type="Proteomes" id="UP001280581"/>
    </source>
</evidence>
<sequence>MKCRRLAGGTARRFISEPGPSEDQPERTEAQFAGPLPTMSTGVSPARRDACATRFLLWDGWVRRESASGRCVIPLLARAAICESIGLPTLQATKALKARSTGDWREMKMFTFAATVARRVVTVVLKNRAASQSRAARLLLAPIRLTRFGSRSRFQHAKFDLF</sequence>
<dbReference type="EMBL" id="WVTA01000004">
    <property type="protein sequence ID" value="KAK3214163.1"/>
    <property type="molecule type" value="Genomic_DNA"/>
</dbReference>
<protein>
    <submittedName>
        <fullName evidence="2">Uncharacterized protein</fullName>
    </submittedName>
</protein>